<dbReference type="AlphaFoldDB" id="A0A9P7ZC05"/>
<dbReference type="EMBL" id="MU253737">
    <property type="protein sequence ID" value="KAG9249309.1"/>
    <property type="molecule type" value="Genomic_DNA"/>
</dbReference>
<accession>A0A9P7ZC05</accession>
<reference evidence="2" key="1">
    <citation type="journal article" date="2021" name="IMA Fungus">
        <title>Genomic characterization of three marine fungi, including Emericellopsis atlantica sp. nov. with signatures of a generalist lifestyle and marine biomass degradation.</title>
        <authorList>
            <person name="Hagestad O.C."/>
            <person name="Hou L."/>
            <person name="Andersen J.H."/>
            <person name="Hansen E.H."/>
            <person name="Altermark B."/>
            <person name="Li C."/>
            <person name="Kuhnert E."/>
            <person name="Cox R.J."/>
            <person name="Crous P.W."/>
            <person name="Spatafora J.W."/>
            <person name="Lail K."/>
            <person name="Amirebrahimi M."/>
            <person name="Lipzen A."/>
            <person name="Pangilinan J."/>
            <person name="Andreopoulos W."/>
            <person name="Hayes R.D."/>
            <person name="Ng V."/>
            <person name="Grigoriev I.V."/>
            <person name="Jackson S.A."/>
            <person name="Sutton T.D.S."/>
            <person name="Dobson A.D.W."/>
            <person name="Rama T."/>
        </authorList>
    </citation>
    <scope>NUCLEOTIDE SEQUENCE</scope>
    <source>
        <strain evidence="2">TRa3180A</strain>
    </source>
</reference>
<dbReference type="Proteomes" id="UP000887226">
    <property type="component" value="Unassembled WGS sequence"/>
</dbReference>
<dbReference type="OrthoDB" id="3942074at2759"/>
<proteinExistence type="predicted"/>
<comment type="caution">
    <text evidence="2">The sequence shown here is derived from an EMBL/GenBank/DDBJ whole genome shotgun (WGS) entry which is preliminary data.</text>
</comment>
<protein>
    <submittedName>
        <fullName evidence="2">Uncharacterized protein</fullName>
    </submittedName>
</protein>
<name>A0A9P7ZC05_9HELO</name>
<evidence type="ECO:0000256" key="1">
    <source>
        <dbReference type="SAM" id="MobiDB-lite"/>
    </source>
</evidence>
<evidence type="ECO:0000313" key="2">
    <source>
        <dbReference type="EMBL" id="KAG9249309.1"/>
    </source>
</evidence>
<evidence type="ECO:0000313" key="3">
    <source>
        <dbReference type="Proteomes" id="UP000887226"/>
    </source>
</evidence>
<keyword evidence="3" id="KW-1185">Reference proteome</keyword>
<sequence length="287" mass="29700">MFCPDVCLVLSIGDVLLAMSYWRCLRETASLFHYHLVPPFELLPLYSVRITAANPEDLRSHSRFPETSTRMQLIPFVLAFAVLTSAKTDLQGCASSDVIEFGGASVLYYVPGTGEICRILGCGGGLAPNRLNVAGCPGYTGTTSYSPSFFADFEEATITTAVSVLSTASASTTSAAASSAQAIAADLTILTGVAQSTTSTTDSDTSNTMTTSPTTSSPSTSPESAAGSSPSAGTIPVAVNAADTTRVGGGTVGGLLFGLGYLLSTQLQRGYADCPVEGLGFTDRRQH</sequence>
<feature type="region of interest" description="Disordered" evidence="1">
    <location>
        <begin position="197"/>
        <end position="232"/>
    </location>
</feature>
<organism evidence="2 3">
    <name type="scientific">Calycina marina</name>
    <dbReference type="NCBI Taxonomy" id="1763456"/>
    <lineage>
        <taxon>Eukaryota</taxon>
        <taxon>Fungi</taxon>
        <taxon>Dikarya</taxon>
        <taxon>Ascomycota</taxon>
        <taxon>Pezizomycotina</taxon>
        <taxon>Leotiomycetes</taxon>
        <taxon>Helotiales</taxon>
        <taxon>Pezizellaceae</taxon>
        <taxon>Calycina</taxon>
    </lineage>
</organism>
<gene>
    <name evidence="2" type="ORF">BJ878DRAFT_484811</name>
</gene>